<dbReference type="PANTHER" id="PTHR43066">
    <property type="entry name" value="RHOMBOID-RELATED PROTEIN"/>
    <property type="match status" value="1"/>
</dbReference>
<dbReference type="Gene3D" id="1.20.1540.10">
    <property type="entry name" value="Rhomboid-like"/>
    <property type="match status" value="1"/>
</dbReference>
<feature type="transmembrane region" description="Helical" evidence="5">
    <location>
        <begin position="188"/>
        <end position="206"/>
    </location>
</feature>
<keyword evidence="2 5" id="KW-0812">Transmembrane</keyword>
<dbReference type="AlphaFoldDB" id="A0A917GSR7"/>
<evidence type="ECO:0000256" key="2">
    <source>
        <dbReference type="ARBA" id="ARBA00022692"/>
    </source>
</evidence>
<keyword evidence="3 5" id="KW-1133">Transmembrane helix</keyword>
<keyword evidence="7" id="KW-0645">Protease</keyword>
<organism evidence="7 8">
    <name type="scientific">Paenibacillus radicis</name>
    <name type="common">ex Gao et al. 2016</name>
    <dbReference type="NCBI Taxonomy" id="1737354"/>
    <lineage>
        <taxon>Bacteria</taxon>
        <taxon>Bacillati</taxon>
        <taxon>Bacillota</taxon>
        <taxon>Bacilli</taxon>
        <taxon>Bacillales</taxon>
        <taxon>Paenibacillaceae</taxon>
        <taxon>Paenibacillus</taxon>
    </lineage>
</organism>
<feature type="domain" description="Peptidase S54 rhomboid" evidence="6">
    <location>
        <begin position="63"/>
        <end position="197"/>
    </location>
</feature>
<dbReference type="InterPro" id="IPR035952">
    <property type="entry name" value="Rhomboid-like_sf"/>
</dbReference>
<dbReference type="PANTHER" id="PTHR43066:SF11">
    <property type="entry name" value="PEPTIDASE S54 RHOMBOID DOMAIN-CONTAINING PROTEIN"/>
    <property type="match status" value="1"/>
</dbReference>
<dbReference type="SUPFAM" id="SSF144091">
    <property type="entry name" value="Rhomboid-like"/>
    <property type="match status" value="1"/>
</dbReference>
<keyword evidence="8" id="KW-1185">Reference proteome</keyword>
<dbReference type="InterPro" id="IPR022764">
    <property type="entry name" value="Peptidase_S54_rhomboid_dom"/>
</dbReference>
<dbReference type="EMBL" id="BMHY01000001">
    <property type="protein sequence ID" value="GGG55766.1"/>
    <property type="molecule type" value="Genomic_DNA"/>
</dbReference>
<feature type="transmembrane region" description="Helical" evidence="5">
    <location>
        <begin position="103"/>
        <end position="126"/>
    </location>
</feature>
<dbReference type="GO" id="GO:0004252">
    <property type="term" value="F:serine-type endopeptidase activity"/>
    <property type="evidence" value="ECO:0007669"/>
    <property type="project" value="InterPro"/>
</dbReference>
<evidence type="ECO:0000313" key="8">
    <source>
        <dbReference type="Proteomes" id="UP000600247"/>
    </source>
</evidence>
<comment type="caution">
    <text evidence="7">The sequence shown here is derived from an EMBL/GenBank/DDBJ whole genome shotgun (WGS) entry which is preliminary data.</text>
</comment>
<evidence type="ECO:0000256" key="1">
    <source>
        <dbReference type="ARBA" id="ARBA00004141"/>
    </source>
</evidence>
<protein>
    <submittedName>
        <fullName evidence="7">Rhomboid protease YdcA</fullName>
    </submittedName>
</protein>
<feature type="transmembrane region" description="Helical" evidence="5">
    <location>
        <begin position="164"/>
        <end position="182"/>
    </location>
</feature>
<accession>A0A917GSR7</accession>
<dbReference type="Pfam" id="PF01694">
    <property type="entry name" value="Rhomboid"/>
    <property type="match status" value="1"/>
</dbReference>
<dbReference type="GO" id="GO:0006508">
    <property type="term" value="P:proteolysis"/>
    <property type="evidence" value="ECO:0007669"/>
    <property type="project" value="UniProtKB-KW"/>
</dbReference>
<feature type="transmembrane region" description="Helical" evidence="5">
    <location>
        <begin position="132"/>
        <end position="152"/>
    </location>
</feature>
<sequence length="212" mass="23933">MIFIRYESFRVYLRMYPVTSGIIALNIAYFIIVALSGSTTDGYHVYEFGSFYTDADDPFSLDQPWRYVTSMFMHAGLMHLLFNMFSLLVFAPPLEHLLRKVRYGVFYLLCGILANAFSALLALILGEPGVHAVGASGAIYGVYGAFLYIALFRKPWLDEGSRKTVYSILIFGLIYSVITPQISLWGHVGGGLAGFLLYSSFDRAMVRRKRIR</sequence>
<dbReference type="GO" id="GO:0016020">
    <property type="term" value="C:membrane"/>
    <property type="evidence" value="ECO:0007669"/>
    <property type="project" value="UniProtKB-SubCell"/>
</dbReference>
<keyword evidence="4 5" id="KW-0472">Membrane</keyword>
<dbReference type="RefSeq" id="WP_188887421.1">
    <property type="nucleotide sequence ID" value="NZ_BMHY01000001.1"/>
</dbReference>
<proteinExistence type="predicted"/>
<name>A0A917GSR7_9BACL</name>
<evidence type="ECO:0000259" key="6">
    <source>
        <dbReference type="Pfam" id="PF01694"/>
    </source>
</evidence>
<evidence type="ECO:0000256" key="3">
    <source>
        <dbReference type="ARBA" id="ARBA00022989"/>
    </source>
</evidence>
<comment type="subcellular location">
    <subcellularLocation>
        <location evidence="1">Membrane</location>
        <topology evidence="1">Multi-pass membrane protein</topology>
    </subcellularLocation>
</comment>
<gene>
    <name evidence="7" type="primary">ydcA</name>
    <name evidence="7" type="ORF">GCM10010918_05830</name>
</gene>
<evidence type="ECO:0000256" key="4">
    <source>
        <dbReference type="ARBA" id="ARBA00023136"/>
    </source>
</evidence>
<dbReference type="Proteomes" id="UP000600247">
    <property type="component" value="Unassembled WGS sequence"/>
</dbReference>
<feature type="transmembrane region" description="Helical" evidence="5">
    <location>
        <begin position="71"/>
        <end position="91"/>
    </location>
</feature>
<evidence type="ECO:0000256" key="5">
    <source>
        <dbReference type="SAM" id="Phobius"/>
    </source>
</evidence>
<evidence type="ECO:0000313" key="7">
    <source>
        <dbReference type="EMBL" id="GGG55766.1"/>
    </source>
</evidence>
<reference evidence="7 8" key="1">
    <citation type="journal article" date="2014" name="Int. J. Syst. Evol. Microbiol.">
        <title>Complete genome sequence of Corynebacterium casei LMG S-19264T (=DSM 44701T), isolated from a smear-ripened cheese.</title>
        <authorList>
            <consortium name="US DOE Joint Genome Institute (JGI-PGF)"/>
            <person name="Walter F."/>
            <person name="Albersmeier A."/>
            <person name="Kalinowski J."/>
            <person name="Ruckert C."/>
        </authorList>
    </citation>
    <scope>NUCLEOTIDE SEQUENCE [LARGE SCALE GENOMIC DNA]</scope>
    <source>
        <strain evidence="7 8">CGMCC 1.15286</strain>
    </source>
</reference>
<keyword evidence="7" id="KW-0378">Hydrolase</keyword>
<feature type="transmembrane region" description="Helical" evidence="5">
    <location>
        <begin position="12"/>
        <end position="35"/>
    </location>
</feature>